<organism evidence="1">
    <name type="scientific">Anguilla anguilla</name>
    <name type="common">European freshwater eel</name>
    <name type="synonym">Muraena anguilla</name>
    <dbReference type="NCBI Taxonomy" id="7936"/>
    <lineage>
        <taxon>Eukaryota</taxon>
        <taxon>Metazoa</taxon>
        <taxon>Chordata</taxon>
        <taxon>Craniata</taxon>
        <taxon>Vertebrata</taxon>
        <taxon>Euteleostomi</taxon>
        <taxon>Actinopterygii</taxon>
        <taxon>Neopterygii</taxon>
        <taxon>Teleostei</taxon>
        <taxon>Anguilliformes</taxon>
        <taxon>Anguillidae</taxon>
        <taxon>Anguilla</taxon>
    </lineage>
</organism>
<name>A0A0E9QI94_ANGAN</name>
<dbReference type="EMBL" id="GBXM01092794">
    <property type="protein sequence ID" value="JAH15783.1"/>
    <property type="molecule type" value="Transcribed_RNA"/>
</dbReference>
<evidence type="ECO:0000313" key="1">
    <source>
        <dbReference type="EMBL" id="JAH15783.1"/>
    </source>
</evidence>
<dbReference type="AlphaFoldDB" id="A0A0E9QI94"/>
<protein>
    <submittedName>
        <fullName evidence="1">Uncharacterized protein</fullName>
    </submittedName>
</protein>
<accession>A0A0E9QI94</accession>
<reference evidence="1" key="1">
    <citation type="submission" date="2014-11" db="EMBL/GenBank/DDBJ databases">
        <authorList>
            <person name="Amaro Gonzalez C."/>
        </authorList>
    </citation>
    <scope>NUCLEOTIDE SEQUENCE</scope>
</reference>
<proteinExistence type="predicted"/>
<sequence>MCTSLMGPLSLHTIMLIHSFLGRFPEGLARV</sequence>
<reference evidence="1" key="2">
    <citation type="journal article" date="2015" name="Fish Shellfish Immunol.">
        <title>Early steps in the European eel (Anguilla anguilla)-Vibrio vulnificus interaction in the gills: Role of the RtxA13 toxin.</title>
        <authorList>
            <person name="Callol A."/>
            <person name="Pajuelo D."/>
            <person name="Ebbesson L."/>
            <person name="Teles M."/>
            <person name="MacKenzie S."/>
            <person name="Amaro C."/>
        </authorList>
    </citation>
    <scope>NUCLEOTIDE SEQUENCE</scope>
</reference>